<keyword evidence="3" id="KW-1185">Reference proteome</keyword>
<sequence>MYRNLSEIYVILRGNLRINYGNFTFCNNYGILRLLKFPDVIHGQIIFHKNIWRLRCKILIEAEKQHGIINRMKRKPAHIIQIDSNESNNSSNCNNNSNNINNSFNNDSNNNYNNNNNNCINNSFNIIKGWVSKGIKFLEF</sequence>
<dbReference type="Proteomes" id="UP000266861">
    <property type="component" value="Unassembled WGS sequence"/>
</dbReference>
<evidence type="ECO:0000313" key="2">
    <source>
        <dbReference type="EMBL" id="RHZ79222.1"/>
    </source>
</evidence>
<comment type="caution">
    <text evidence="2">The sequence shown here is derived from an EMBL/GenBank/DDBJ whole genome shotgun (WGS) entry which is preliminary data.</text>
</comment>
<dbReference type="EMBL" id="PQFF01000141">
    <property type="protein sequence ID" value="RHZ79222.1"/>
    <property type="molecule type" value="Genomic_DNA"/>
</dbReference>
<evidence type="ECO:0000256" key="1">
    <source>
        <dbReference type="SAM" id="MobiDB-lite"/>
    </source>
</evidence>
<gene>
    <name evidence="2" type="ORF">Glove_150g7</name>
</gene>
<name>A0A397IWZ6_9GLOM</name>
<accession>A0A397IWZ6</accession>
<dbReference type="AlphaFoldDB" id="A0A397IWZ6"/>
<proteinExistence type="predicted"/>
<evidence type="ECO:0000313" key="3">
    <source>
        <dbReference type="Proteomes" id="UP000266861"/>
    </source>
</evidence>
<organism evidence="2 3">
    <name type="scientific">Diversispora epigaea</name>
    <dbReference type="NCBI Taxonomy" id="1348612"/>
    <lineage>
        <taxon>Eukaryota</taxon>
        <taxon>Fungi</taxon>
        <taxon>Fungi incertae sedis</taxon>
        <taxon>Mucoromycota</taxon>
        <taxon>Glomeromycotina</taxon>
        <taxon>Glomeromycetes</taxon>
        <taxon>Diversisporales</taxon>
        <taxon>Diversisporaceae</taxon>
        <taxon>Diversispora</taxon>
    </lineage>
</organism>
<reference evidence="2 3" key="1">
    <citation type="submission" date="2018-08" db="EMBL/GenBank/DDBJ databases">
        <title>Genome and evolution of the arbuscular mycorrhizal fungus Diversispora epigaea (formerly Glomus versiforme) and its bacterial endosymbionts.</title>
        <authorList>
            <person name="Sun X."/>
            <person name="Fei Z."/>
            <person name="Harrison M."/>
        </authorList>
    </citation>
    <scope>NUCLEOTIDE SEQUENCE [LARGE SCALE GENOMIC DNA]</scope>
    <source>
        <strain evidence="2 3">IT104</strain>
    </source>
</reference>
<protein>
    <submittedName>
        <fullName evidence="2">Uncharacterized protein</fullName>
    </submittedName>
</protein>
<feature type="region of interest" description="Disordered" evidence="1">
    <location>
        <begin position="84"/>
        <end position="108"/>
    </location>
</feature>